<sequence length="278" mass="30627">MEYGEDASHASTFDSDVTPEHELELSTNQVLLAQSPRLENFGTTRDAMETDMHELAELSLRAYRVMKVASVPSTDELQEMAQSTLKVLARILTVVRHQQNGASVTSNQRSDSPSSIYDSRQTSISLVLQAISVCEQIYNSFVHVCSALRSELEPQSKPGIDSNRSENDPRTSDAQAVMTVELINYLFEKLSRSHRQLLSIELTAIEPSPSSSSSIVQHDSSPDGASMTSGVTVPLTSTCGSPTTLIPVMIQRAQGKHTQLRAHIQTIRDLTRQKDNIE</sequence>
<name>A0A8H7K3A5_BIOOC</name>
<evidence type="ECO:0008006" key="4">
    <source>
        <dbReference type="Google" id="ProtNLM"/>
    </source>
</evidence>
<protein>
    <recommendedName>
        <fullName evidence="4">Aflatoxin regulatory protein domain-containing protein</fullName>
    </recommendedName>
</protein>
<gene>
    <name evidence="2" type="ORF">IM811_009675</name>
</gene>
<accession>A0A8H7K3A5</accession>
<feature type="region of interest" description="Disordered" evidence="1">
    <location>
        <begin position="153"/>
        <end position="173"/>
    </location>
</feature>
<proteinExistence type="predicted"/>
<reference evidence="2" key="1">
    <citation type="submission" date="2020-10" db="EMBL/GenBank/DDBJ databases">
        <title>High-Quality Genome Resource of Clonostachys rosea strain S41 by Oxford Nanopore Long-Read Sequencing.</title>
        <authorList>
            <person name="Wang H."/>
        </authorList>
    </citation>
    <scope>NUCLEOTIDE SEQUENCE</scope>
    <source>
        <strain evidence="2">S41</strain>
    </source>
</reference>
<evidence type="ECO:0000256" key="1">
    <source>
        <dbReference type="SAM" id="MobiDB-lite"/>
    </source>
</evidence>
<evidence type="ECO:0000313" key="3">
    <source>
        <dbReference type="Proteomes" id="UP000616885"/>
    </source>
</evidence>
<comment type="caution">
    <text evidence="2">The sequence shown here is derived from an EMBL/GenBank/DDBJ whole genome shotgun (WGS) entry which is preliminary data.</text>
</comment>
<dbReference type="Proteomes" id="UP000616885">
    <property type="component" value="Unassembled WGS sequence"/>
</dbReference>
<dbReference type="AlphaFoldDB" id="A0A8H7K3A5"/>
<feature type="region of interest" description="Disordered" evidence="1">
    <location>
        <begin position="207"/>
        <end position="229"/>
    </location>
</feature>
<dbReference type="EMBL" id="JADCTT010000023">
    <property type="protein sequence ID" value="KAF9742167.1"/>
    <property type="molecule type" value="Genomic_DNA"/>
</dbReference>
<feature type="region of interest" description="Disordered" evidence="1">
    <location>
        <begin position="1"/>
        <end position="21"/>
    </location>
</feature>
<organism evidence="2 3">
    <name type="scientific">Bionectria ochroleuca</name>
    <name type="common">Gliocladium roseum</name>
    <dbReference type="NCBI Taxonomy" id="29856"/>
    <lineage>
        <taxon>Eukaryota</taxon>
        <taxon>Fungi</taxon>
        <taxon>Dikarya</taxon>
        <taxon>Ascomycota</taxon>
        <taxon>Pezizomycotina</taxon>
        <taxon>Sordariomycetes</taxon>
        <taxon>Hypocreomycetidae</taxon>
        <taxon>Hypocreales</taxon>
        <taxon>Bionectriaceae</taxon>
        <taxon>Clonostachys</taxon>
    </lineage>
</organism>
<evidence type="ECO:0000313" key="2">
    <source>
        <dbReference type="EMBL" id="KAF9742167.1"/>
    </source>
</evidence>